<keyword evidence="3 6" id="KW-0802">TPR repeat</keyword>
<evidence type="ECO:0000256" key="2">
    <source>
        <dbReference type="ARBA" id="ARBA00022737"/>
    </source>
</evidence>
<sequence>MKSFACTLIVCILCLISEALFSQNLPGRNERASTKAYQNASKYLQQKDYASAIPQLRETVRLNPSFIKAHQQLGDCLRLTGAYEEAGKSYRKVLELDPGYSSLTIFGLAVSDFYCGLYESALPGFRKYLETPSLSASSKALVEKHIKDCIFSIQAIKNPKAFVPVNLGPEINSPEQEYFPVVTAGNKRLVFTRRTANNEDLYESVRAPGSWSASVELDGRINTPDFNEGSQSISPDGNYLFYSGCNKPDGQGRCDIYISRRTPSGWSEPYNPGAPLNTGAWESQASVSSNGRRIYFVSDRKGGYGANDIWYADLQADGSWAAPLNAGPNINTPYNEHSPFIYPDNQTLYFSSDGWPGFGRQDLFVSKCDASGFWQKAENLGYPVNTAGEQSGLTISTDGITAYFASERPEGLGGMDIYSFVLAPEDRPRRVFVIERSLRDAATGEKAEGKITIEDYESGELLFEHDALSGPEMLAVLPAGKQYTLRILKEGYMPYAENISVPEMVPSESHSQSVELRKIKVQEQAVLKNIFFKTDQYTLLTASRTELNFLVRFLTDNPSVRIEIGGHTDSEGTEEWNLKLSENRAKEVYKYLLNKKIDPVRLSFKGYGRRLPIANNQTDEGRQQNRRTSFTIQP</sequence>
<dbReference type="SMART" id="SM00028">
    <property type="entry name" value="TPR"/>
    <property type="match status" value="2"/>
</dbReference>
<evidence type="ECO:0000256" key="6">
    <source>
        <dbReference type="PROSITE-ProRule" id="PRU00339"/>
    </source>
</evidence>
<dbReference type="PANTHER" id="PTHR30329">
    <property type="entry name" value="STATOR ELEMENT OF FLAGELLAR MOTOR COMPLEX"/>
    <property type="match status" value="1"/>
</dbReference>
<dbReference type="OrthoDB" id="9809364at2"/>
<organism evidence="11 12">
    <name type="scientific">Arcticibacter pallidicorallinus</name>
    <dbReference type="NCBI Taxonomy" id="1259464"/>
    <lineage>
        <taxon>Bacteria</taxon>
        <taxon>Pseudomonadati</taxon>
        <taxon>Bacteroidota</taxon>
        <taxon>Sphingobacteriia</taxon>
        <taxon>Sphingobacteriales</taxon>
        <taxon>Sphingobacteriaceae</taxon>
        <taxon>Arcticibacter</taxon>
    </lineage>
</organism>
<proteinExistence type="predicted"/>
<evidence type="ECO:0000256" key="9">
    <source>
        <dbReference type="SAM" id="SignalP"/>
    </source>
</evidence>
<keyword evidence="4 7" id="KW-0472">Membrane</keyword>
<dbReference type="CDD" id="cd07185">
    <property type="entry name" value="OmpA_C-like"/>
    <property type="match status" value="1"/>
</dbReference>
<dbReference type="InterPro" id="IPR011990">
    <property type="entry name" value="TPR-like_helical_dom_sf"/>
</dbReference>
<accession>A0A2T0U2V2</accession>
<keyword evidence="12" id="KW-1185">Reference proteome</keyword>
<keyword evidence="9" id="KW-0732">Signal</keyword>
<dbReference type="PANTHER" id="PTHR30329:SF21">
    <property type="entry name" value="LIPOPROTEIN YIAD-RELATED"/>
    <property type="match status" value="1"/>
</dbReference>
<dbReference type="GO" id="GO:0009279">
    <property type="term" value="C:cell outer membrane"/>
    <property type="evidence" value="ECO:0007669"/>
    <property type="project" value="UniProtKB-SubCell"/>
</dbReference>
<dbReference type="Gene3D" id="1.25.40.10">
    <property type="entry name" value="Tetratricopeptide repeat domain"/>
    <property type="match status" value="1"/>
</dbReference>
<dbReference type="InterPro" id="IPR011659">
    <property type="entry name" value="WD40"/>
</dbReference>
<dbReference type="PROSITE" id="PS51123">
    <property type="entry name" value="OMPA_2"/>
    <property type="match status" value="1"/>
</dbReference>
<dbReference type="AlphaFoldDB" id="A0A2T0U2V2"/>
<keyword evidence="2" id="KW-0677">Repeat</keyword>
<dbReference type="SUPFAM" id="SSF82171">
    <property type="entry name" value="DPP6 N-terminal domain-like"/>
    <property type="match status" value="1"/>
</dbReference>
<gene>
    <name evidence="11" type="ORF">B0I27_1069</name>
</gene>
<dbReference type="Gene3D" id="3.30.1330.60">
    <property type="entry name" value="OmpA-like domain"/>
    <property type="match status" value="1"/>
</dbReference>
<dbReference type="PRINTS" id="PR01021">
    <property type="entry name" value="OMPADOMAIN"/>
</dbReference>
<dbReference type="Gene3D" id="2.120.10.30">
    <property type="entry name" value="TolB, C-terminal domain"/>
    <property type="match status" value="1"/>
</dbReference>
<evidence type="ECO:0000256" key="4">
    <source>
        <dbReference type="ARBA" id="ARBA00023136"/>
    </source>
</evidence>
<dbReference type="InterPro" id="IPR019734">
    <property type="entry name" value="TPR_rpt"/>
</dbReference>
<dbReference type="EMBL" id="PVTH01000006">
    <property type="protein sequence ID" value="PRY52251.1"/>
    <property type="molecule type" value="Genomic_DNA"/>
</dbReference>
<dbReference type="Pfam" id="PF07676">
    <property type="entry name" value="PD40"/>
    <property type="match status" value="4"/>
</dbReference>
<dbReference type="InterPro" id="IPR011042">
    <property type="entry name" value="6-blade_b-propeller_TolB-like"/>
</dbReference>
<evidence type="ECO:0000256" key="8">
    <source>
        <dbReference type="SAM" id="MobiDB-lite"/>
    </source>
</evidence>
<evidence type="ECO:0000256" key="5">
    <source>
        <dbReference type="ARBA" id="ARBA00023237"/>
    </source>
</evidence>
<evidence type="ECO:0000259" key="10">
    <source>
        <dbReference type="PROSITE" id="PS51123"/>
    </source>
</evidence>
<comment type="subcellular location">
    <subcellularLocation>
        <location evidence="1">Cell outer membrane</location>
    </subcellularLocation>
</comment>
<dbReference type="PROSITE" id="PS50005">
    <property type="entry name" value="TPR"/>
    <property type="match status" value="1"/>
</dbReference>
<dbReference type="InterPro" id="IPR006665">
    <property type="entry name" value="OmpA-like"/>
</dbReference>
<name>A0A2T0U2V2_9SPHI</name>
<evidence type="ECO:0000256" key="1">
    <source>
        <dbReference type="ARBA" id="ARBA00004442"/>
    </source>
</evidence>
<feature type="region of interest" description="Disordered" evidence="8">
    <location>
        <begin position="613"/>
        <end position="634"/>
    </location>
</feature>
<evidence type="ECO:0000313" key="12">
    <source>
        <dbReference type="Proteomes" id="UP000238034"/>
    </source>
</evidence>
<dbReference type="InterPro" id="IPR006664">
    <property type="entry name" value="OMP_bac"/>
</dbReference>
<feature type="domain" description="OmpA-like" evidence="10">
    <location>
        <begin position="519"/>
        <end position="634"/>
    </location>
</feature>
<dbReference type="SUPFAM" id="SSF48452">
    <property type="entry name" value="TPR-like"/>
    <property type="match status" value="1"/>
</dbReference>
<evidence type="ECO:0000313" key="11">
    <source>
        <dbReference type="EMBL" id="PRY52251.1"/>
    </source>
</evidence>
<evidence type="ECO:0000256" key="7">
    <source>
        <dbReference type="PROSITE-ProRule" id="PRU00473"/>
    </source>
</evidence>
<reference evidence="11 12" key="1">
    <citation type="submission" date="2018-03" db="EMBL/GenBank/DDBJ databases">
        <title>Genomic Encyclopedia of Type Strains, Phase III (KMG-III): the genomes of soil and plant-associated and newly described type strains.</title>
        <authorList>
            <person name="Whitman W."/>
        </authorList>
    </citation>
    <scope>NUCLEOTIDE SEQUENCE [LARGE SCALE GENOMIC DNA]</scope>
    <source>
        <strain evidence="11 12">CGMCC 1.9313</strain>
    </source>
</reference>
<feature type="chain" id="PRO_5015401182" evidence="9">
    <location>
        <begin position="23"/>
        <end position="634"/>
    </location>
</feature>
<comment type="caution">
    <text evidence="11">The sequence shown here is derived from an EMBL/GenBank/DDBJ whole genome shotgun (WGS) entry which is preliminary data.</text>
</comment>
<dbReference type="SUPFAM" id="SSF103088">
    <property type="entry name" value="OmpA-like"/>
    <property type="match status" value="1"/>
</dbReference>
<dbReference type="RefSeq" id="WP_106293295.1">
    <property type="nucleotide sequence ID" value="NZ_PVTH01000006.1"/>
</dbReference>
<keyword evidence="5" id="KW-0998">Cell outer membrane</keyword>
<dbReference type="Pfam" id="PF07719">
    <property type="entry name" value="TPR_2"/>
    <property type="match status" value="1"/>
</dbReference>
<feature type="signal peptide" evidence="9">
    <location>
        <begin position="1"/>
        <end position="22"/>
    </location>
</feature>
<dbReference type="InterPro" id="IPR036737">
    <property type="entry name" value="OmpA-like_sf"/>
</dbReference>
<dbReference type="InterPro" id="IPR013105">
    <property type="entry name" value="TPR_2"/>
</dbReference>
<evidence type="ECO:0000256" key="3">
    <source>
        <dbReference type="ARBA" id="ARBA00022803"/>
    </source>
</evidence>
<feature type="repeat" description="TPR" evidence="6">
    <location>
        <begin position="67"/>
        <end position="100"/>
    </location>
</feature>
<protein>
    <submittedName>
        <fullName evidence="11">Outer membrane protein OmpA-like peptidoglycan-associated protein</fullName>
    </submittedName>
</protein>
<dbReference type="Proteomes" id="UP000238034">
    <property type="component" value="Unassembled WGS sequence"/>
</dbReference>
<dbReference type="Pfam" id="PF00691">
    <property type="entry name" value="OmpA"/>
    <property type="match status" value="1"/>
</dbReference>
<dbReference type="InterPro" id="IPR050330">
    <property type="entry name" value="Bact_OuterMem_StrucFunc"/>
</dbReference>